<protein>
    <submittedName>
        <fullName evidence="1">Uncharacterized protein</fullName>
    </submittedName>
</protein>
<dbReference type="AlphaFoldDB" id="A0A0F9BN53"/>
<reference evidence="1" key="1">
    <citation type="journal article" date="2015" name="Nature">
        <title>Complex archaea that bridge the gap between prokaryotes and eukaryotes.</title>
        <authorList>
            <person name="Spang A."/>
            <person name="Saw J.H."/>
            <person name="Jorgensen S.L."/>
            <person name="Zaremba-Niedzwiedzka K."/>
            <person name="Martijn J."/>
            <person name="Lind A.E."/>
            <person name="van Eijk R."/>
            <person name="Schleper C."/>
            <person name="Guy L."/>
            <person name="Ettema T.J."/>
        </authorList>
    </citation>
    <scope>NUCLEOTIDE SEQUENCE</scope>
</reference>
<gene>
    <name evidence="1" type="ORF">LCGC14_2706970</name>
</gene>
<evidence type="ECO:0000313" key="1">
    <source>
        <dbReference type="EMBL" id="KKK92034.1"/>
    </source>
</evidence>
<comment type="caution">
    <text evidence="1">The sequence shown here is derived from an EMBL/GenBank/DDBJ whole genome shotgun (WGS) entry which is preliminary data.</text>
</comment>
<proteinExistence type="predicted"/>
<sequence>MAEKLKSILDVKLRCPECALVVKVGAAEPDIDGDGSLGCPRCFWVMRKLVVLREDDNG</sequence>
<organism evidence="1">
    <name type="scientific">marine sediment metagenome</name>
    <dbReference type="NCBI Taxonomy" id="412755"/>
    <lineage>
        <taxon>unclassified sequences</taxon>
        <taxon>metagenomes</taxon>
        <taxon>ecological metagenomes</taxon>
    </lineage>
</organism>
<dbReference type="EMBL" id="LAZR01048392">
    <property type="protein sequence ID" value="KKK92034.1"/>
    <property type="molecule type" value="Genomic_DNA"/>
</dbReference>
<name>A0A0F9BN53_9ZZZZ</name>
<accession>A0A0F9BN53</accession>